<dbReference type="SMART" id="SM00436">
    <property type="entry name" value="TOP1Bc"/>
    <property type="match status" value="1"/>
</dbReference>
<dbReference type="Pfam" id="PF00141">
    <property type="entry name" value="peroxidase"/>
    <property type="match status" value="1"/>
</dbReference>
<evidence type="ECO:0000313" key="23">
    <source>
        <dbReference type="EMBL" id="KAG8094391.1"/>
    </source>
</evidence>
<dbReference type="OrthoDB" id="430051at2759"/>
<comment type="similarity">
    <text evidence="4">Belongs to the type IA topoisomerase family.</text>
</comment>
<dbReference type="Pfam" id="PF01396">
    <property type="entry name" value="Zn_ribbon_Top1"/>
    <property type="match status" value="1"/>
</dbReference>
<dbReference type="GO" id="GO:0006265">
    <property type="term" value="P:DNA topological change"/>
    <property type="evidence" value="ECO:0007669"/>
    <property type="project" value="InterPro"/>
</dbReference>
<dbReference type="Pfam" id="PF01131">
    <property type="entry name" value="Topoisom_bac"/>
    <property type="match status" value="1"/>
</dbReference>
<reference evidence="23" key="1">
    <citation type="journal article" date="2021" name="bioRxiv">
        <title>Whole Genome Assembly and Annotation of Northern Wild Rice, Zizania palustris L., Supports a Whole Genome Duplication in the Zizania Genus.</title>
        <authorList>
            <person name="Haas M."/>
            <person name="Kono T."/>
            <person name="Macchietto M."/>
            <person name="Millas R."/>
            <person name="McGilp L."/>
            <person name="Shao M."/>
            <person name="Duquette J."/>
            <person name="Hirsch C.N."/>
            <person name="Kimball J."/>
        </authorList>
    </citation>
    <scope>NUCLEOTIDE SEQUENCE</scope>
    <source>
        <tissue evidence="23">Fresh leaf tissue</tissue>
    </source>
</reference>
<organism evidence="23 24">
    <name type="scientific">Zizania palustris</name>
    <name type="common">Northern wild rice</name>
    <dbReference type="NCBI Taxonomy" id="103762"/>
    <lineage>
        <taxon>Eukaryota</taxon>
        <taxon>Viridiplantae</taxon>
        <taxon>Streptophyta</taxon>
        <taxon>Embryophyta</taxon>
        <taxon>Tracheophyta</taxon>
        <taxon>Spermatophyta</taxon>
        <taxon>Magnoliopsida</taxon>
        <taxon>Liliopsida</taxon>
        <taxon>Poales</taxon>
        <taxon>Poaceae</taxon>
        <taxon>BOP clade</taxon>
        <taxon>Oryzoideae</taxon>
        <taxon>Oryzeae</taxon>
        <taxon>Zizaniinae</taxon>
        <taxon>Zizania</taxon>
    </lineage>
</organism>
<feature type="domain" description="Topo IA-type catalytic" evidence="22">
    <location>
        <begin position="446"/>
        <end position="897"/>
    </location>
</feature>
<dbReference type="GO" id="GO:0140825">
    <property type="term" value="F:lactoperoxidase activity"/>
    <property type="evidence" value="ECO:0007669"/>
    <property type="project" value="UniProtKB-EC"/>
</dbReference>
<evidence type="ECO:0000256" key="12">
    <source>
        <dbReference type="ARBA" id="ARBA00023002"/>
    </source>
</evidence>
<dbReference type="InterPro" id="IPR003602">
    <property type="entry name" value="Topo_IA_DNA-bd_dom"/>
</dbReference>
<dbReference type="Proteomes" id="UP000729402">
    <property type="component" value="Unassembled WGS sequence"/>
</dbReference>
<dbReference type="GO" id="GO:0003677">
    <property type="term" value="F:DNA binding"/>
    <property type="evidence" value="ECO:0007669"/>
    <property type="project" value="InterPro"/>
</dbReference>
<dbReference type="PROSITE" id="PS50873">
    <property type="entry name" value="PEROXIDASE_4"/>
    <property type="match status" value="1"/>
</dbReference>
<dbReference type="PROSITE" id="PS52039">
    <property type="entry name" value="TOPO_IA_2"/>
    <property type="match status" value="1"/>
</dbReference>
<protein>
    <recommendedName>
        <fullName evidence="18">Omega-protein</fullName>
        <ecNumber evidence="5">1.11.1.7</ecNumber>
        <ecNumber evidence="6">5.6.2.1</ecNumber>
    </recommendedName>
    <alternativeName>
        <fullName evidence="17">Relaxing enzyme</fullName>
    </alternativeName>
    <alternativeName>
        <fullName evidence="15">Swivelase</fullName>
    </alternativeName>
    <alternativeName>
        <fullName evidence="16">Untwisting enzyme</fullName>
    </alternativeName>
</protein>
<evidence type="ECO:0000256" key="7">
    <source>
        <dbReference type="ARBA" id="ARBA00022723"/>
    </source>
</evidence>
<dbReference type="InterPro" id="IPR023406">
    <property type="entry name" value="Topo_IA_AS"/>
</dbReference>
<evidence type="ECO:0000259" key="21">
    <source>
        <dbReference type="PROSITE" id="PS50880"/>
    </source>
</evidence>
<feature type="compositionally biased region" description="Basic and acidic residues" evidence="19">
    <location>
        <begin position="241"/>
        <end position="265"/>
    </location>
</feature>
<evidence type="ECO:0000256" key="11">
    <source>
        <dbReference type="ARBA" id="ARBA00022842"/>
    </source>
</evidence>
<dbReference type="InterPro" id="IPR013498">
    <property type="entry name" value="Topo_IA_Znf"/>
</dbReference>
<dbReference type="GO" id="GO:0005694">
    <property type="term" value="C:chromosome"/>
    <property type="evidence" value="ECO:0007669"/>
    <property type="project" value="InterPro"/>
</dbReference>
<evidence type="ECO:0000256" key="4">
    <source>
        <dbReference type="ARBA" id="ARBA00009446"/>
    </source>
</evidence>
<dbReference type="InterPro" id="IPR003601">
    <property type="entry name" value="Topo_IA_2"/>
</dbReference>
<evidence type="ECO:0000259" key="22">
    <source>
        <dbReference type="PROSITE" id="PS52039"/>
    </source>
</evidence>
<keyword evidence="9" id="KW-0863">Zinc-finger</keyword>
<evidence type="ECO:0000256" key="1">
    <source>
        <dbReference type="ARBA" id="ARBA00000189"/>
    </source>
</evidence>
<evidence type="ECO:0000256" key="10">
    <source>
        <dbReference type="ARBA" id="ARBA00022833"/>
    </source>
</evidence>
<dbReference type="CDD" id="cd00186">
    <property type="entry name" value="TOP1Ac"/>
    <property type="match status" value="1"/>
</dbReference>
<comment type="caution">
    <text evidence="23">The sequence shown here is derived from an EMBL/GenBank/DDBJ whole genome shotgun (WGS) entry which is preliminary data.</text>
</comment>
<evidence type="ECO:0000259" key="20">
    <source>
        <dbReference type="PROSITE" id="PS50873"/>
    </source>
</evidence>
<dbReference type="InterPro" id="IPR006171">
    <property type="entry name" value="TOPRIM_dom"/>
</dbReference>
<dbReference type="PANTHER" id="PTHR42785">
    <property type="entry name" value="DNA TOPOISOMERASE, TYPE IA, CORE"/>
    <property type="match status" value="1"/>
</dbReference>
<dbReference type="InterPro" id="IPR019793">
    <property type="entry name" value="Peroxidases_heam-ligand_BS"/>
</dbReference>
<dbReference type="GO" id="GO:0003917">
    <property type="term" value="F:DNA topoisomerase type I (single strand cut, ATP-independent) activity"/>
    <property type="evidence" value="ECO:0007669"/>
    <property type="project" value="UniProtKB-EC"/>
</dbReference>
<dbReference type="InterPro" id="IPR028612">
    <property type="entry name" value="Topoisom_1_IA"/>
</dbReference>
<evidence type="ECO:0000256" key="15">
    <source>
        <dbReference type="ARBA" id="ARBA00030003"/>
    </source>
</evidence>
<evidence type="ECO:0000256" key="13">
    <source>
        <dbReference type="ARBA" id="ARBA00023004"/>
    </source>
</evidence>
<keyword evidence="14" id="KW-1015">Disulfide bond</keyword>
<dbReference type="NCBIfam" id="TIGR01051">
    <property type="entry name" value="topA_bact"/>
    <property type="match status" value="1"/>
</dbReference>
<dbReference type="CDD" id="cd00693">
    <property type="entry name" value="secretory_peroxidase"/>
    <property type="match status" value="1"/>
</dbReference>
<feature type="compositionally biased region" description="Basic and acidic residues" evidence="19">
    <location>
        <begin position="203"/>
        <end position="218"/>
    </location>
</feature>
<evidence type="ECO:0000256" key="3">
    <source>
        <dbReference type="ARBA" id="ARBA00006873"/>
    </source>
</evidence>
<dbReference type="InterPro" id="IPR013497">
    <property type="entry name" value="Topo_IA_cen"/>
</dbReference>
<dbReference type="GO" id="GO:0008270">
    <property type="term" value="F:zinc ion binding"/>
    <property type="evidence" value="ECO:0007669"/>
    <property type="project" value="UniProtKB-KW"/>
</dbReference>
<evidence type="ECO:0000256" key="19">
    <source>
        <dbReference type="SAM" id="MobiDB-lite"/>
    </source>
</evidence>
<keyword evidence="11" id="KW-0460">Magnesium</keyword>
<comment type="catalytic activity">
    <reaction evidence="2">
        <text>ATP-independent breakage of single-stranded DNA, followed by passage and rejoining.</text>
        <dbReference type="EC" id="5.6.2.1"/>
    </reaction>
</comment>
<keyword evidence="8" id="KW-0732">Signal</keyword>
<comment type="similarity">
    <text evidence="3">Belongs to the peroxidase family. Ascorbate peroxidase subfamily.</text>
</comment>
<evidence type="ECO:0000256" key="17">
    <source>
        <dbReference type="ARBA" id="ARBA00032235"/>
    </source>
</evidence>
<evidence type="ECO:0000256" key="8">
    <source>
        <dbReference type="ARBA" id="ARBA00022729"/>
    </source>
</evidence>
<evidence type="ECO:0000256" key="9">
    <source>
        <dbReference type="ARBA" id="ARBA00022771"/>
    </source>
</evidence>
<dbReference type="GO" id="GO:0020037">
    <property type="term" value="F:heme binding"/>
    <property type="evidence" value="ECO:0007669"/>
    <property type="project" value="InterPro"/>
</dbReference>
<dbReference type="GO" id="GO:0006979">
    <property type="term" value="P:response to oxidative stress"/>
    <property type="evidence" value="ECO:0007669"/>
    <property type="project" value="InterPro"/>
</dbReference>
<dbReference type="Pfam" id="PF13368">
    <property type="entry name" value="Toprim_C_rpt"/>
    <property type="match status" value="1"/>
</dbReference>
<dbReference type="EMBL" id="JAAALK010000080">
    <property type="protein sequence ID" value="KAG8094391.1"/>
    <property type="molecule type" value="Genomic_DNA"/>
</dbReference>
<dbReference type="InterPro" id="IPR025589">
    <property type="entry name" value="Toprim_C_rpt"/>
</dbReference>
<dbReference type="SMART" id="SM00437">
    <property type="entry name" value="TOP1Ac"/>
    <property type="match status" value="1"/>
</dbReference>
<dbReference type="InterPro" id="IPR000380">
    <property type="entry name" value="Topo_IA"/>
</dbReference>
<dbReference type="PROSITE" id="PS50880">
    <property type="entry name" value="TOPRIM"/>
    <property type="match status" value="1"/>
</dbReference>
<evidence type="ECO:0000256" key="2">
    <source>
        <dbReference type="ARBA" id="ARBA00000213"/>
    </source>
</evidence>
<dbReference type="PROSITE" id="PS00435">
    <property type="entry name" value="PEROXIDASE_1"/>
    <property type="match status" value="1"/>
</dbReference>
<dbReference type="FunFam" id="1.10.420.10:FF:000007">
    <property type="entry name" value="Peroxidase"/>
    <property type="match status" value="1"/>
</dbReference>
<dbReference type="PANTHER" id="PTHR42785:SF1">
    <property type="entry name" value="DNA TOPOISOMERASE"/>
    <property type="match status" value="1"/>
</dbReference>
<proteinExistence type="inferred from homology"/>
<dbReference type="EC" id="5.6.2.1" evidence="6"/>
<dbReference type="GO" id="GO:0042744">
    <property type="term" value="P:hydrogen peroxide catabolic process"/>
    <property type="evidence" value="ECO:0007669"/>
    <property type="project" value="InterPro"/>
</dbReference>
<dbReference type="SMART" id="SM00493">
    <property type="entry name" value="TOPRIM"/>
    <property type="match status" value="1"/>
</dbReference>
<dbReference type="InterPro" id="IPR005733">
    <property type="entry name" value="TopoI_bac-type"/>
</dbReference>
<keyword evidence="24" id="KW-1185">Reference proteome</keyword>
<name>A0A8J6BV60_ZIZPA</name>
<keyword evidence="13" id="KW-0408">Iron</keyword>
<dbReference type="EC" id="1.11.1.7" evidence="5"/>
<evidence type="ECO:0000256" key="18">
    <source>
        <dbReference type="ARBA" id="ARBA00032877"/>
    </source>
</evidence>
<dbReference type="InterPro" id="IPR033905">
    <property type="entry name" value="Secretory_peroxidase"/>
</dbReference>
<dbReference type="CDD" id="cd03363">
    <property type="entry name" value="TOPRIM_TopoIA_TopoI"/>
    <property type="match status" value="1"/>
</dbReference>
<feature type="domain" description="Toprim" evidence="21">
    <location>
        <begin position="315"/>
        <end position="430"/>
    </location>
</feature>
<evidence type="ECO:0000256" key="16">
    <source>
        <dbReference type="ARBA" id="ARBA00031985"/>
    </source>
</evidence>
<accession>A0A8J6BV60</accession>
<evidence type="ECO:0000313" key="24">
    <source>
        <dbReference type="Proteomes" id="UP000729402"/>
    </source>
</evidence>
<keyword evidence="10" id="KW-0862">Zinc</keyword>
<dbReference type="PROSITE" id="PS00436">
    <property type="entry name" value="PEROXIDASE_2"/>
    <property type="match status" value="1"/>
</dbReference>
<dbReference type="HAMAP" id="MF_00952">
    <property type="entry name" value="Topoisom_1_prok"/>
    <property type="match status" value="1"/>
</dbReference>
<evidence type="ECO:0000256" key="6">
    <source>
        <dbReference type="ARBA" id="ARBA00012891"/>
    </source>
</evidence>
<evidence type="ECO:0000256" key="5">
    <source>
        <dbReference type="ARBA" id="ARBA00012313"/>
    </source>
</evidence>
<keyword evidence="7" id="KW-0479">Metal-binding</keyword>
<feature type="region of interest" description="Disordered" evidence="19">
    <location>
        <begin position="181"/>
        <end position="279"/>
    </location>
</feature>
<keyword evidence="12" id="KW-0560">Oxidoreductase</keyword>
<dbReference type="InterPro" id="IPR019794">
    <property type="entry name" value="Peroxidases_AS"/>
</dbReference>
<dbReference type="PROSITE" id="PS00396">
    <property type="entry name" value="TOPO_IA_1"/>
    <property type="match status" value="1"/>
</dbReference>
<dbReference type="InterPro" id="IPR034149">
    <property type="entry name" value="TOPRIM_TopoI"/>
</dbReference>
<comment type="catalytic activity">
    <reaction evidence="1">
        <text>2 a phenolic donor + H2O2 = 2 a phenolic radical donor + 2 H2O</text>
        <dbReference type="Rhea" id="RHEA:56136"/>
        <dbReference type="ChEBI" id="CHEBI:15377"/>
        <dbReference type="ChEBI" id="CHEBI:16240"/>
        <dbReference type="ChEBI" id="CHEBI:139520"/>
        <dbReference type="ChEBI" id="CHEBI:139521"/>
        <dbReference type="EC" id="1.11.1.7"/>
    </reaction>
</comment>
<evidence type="ECO:0000256" key="14">
    <source>
        <dbReference type="ARBA" id="ARBA00023157"/>
    </source>
</evidence>
<reference evidence="23" key="2">
    <citation type="submission" date="2021-02" db="EMBL/GenBank/DDBJ databases">
        <authorList>
            <person name="Kimball J.A."/>
            <person name="Haas M.W."/>
            <person name="Macchietto M."/>
            <person name="Kono T."/>
            <person name="Duquette J."/>
            <person name="Shao M."/>
        </authorList>
    </citation>
    <scope>NUCLEOTIDE SEQUENCE</scope>
    <source>
        <tissue evidence="23">Fresh leaf tissue</tissue>
    </source>
</reference>
<feature type="domain" description="Plant heme peroxidase family profile" evidence="20">
    <location>
        <begin position="1134"/>
        <end position="1441"/>
    </location>
</feature>
<dbReference type="InterPro" id="IPR002016">
    <property type="entry name" value="Haem_peroxidase"/>
</dbReference>
<gene>
    <name evidence="23" type="ORF">GUJ93_ZPchr0012g18887</name>
</gene>
<dbReference type="Pfam" id="PF01751">
    <property type="entry name" value="Toprim"/>
    <property type="match status" value="1"/>
</dbReference>
<sequence>MALQLRRLIPHGYANRAAALAPPPPPLLPGAAPAMLHFGVSQRYSYTFMPCSPSRPYETCGVSISNNSSRHLSSISSCLPIQLKSGAFFTTKLMGNRSFARLRVAYSRGISLKANNIGNSRSFSTVCNKKQSFLIRNRSSFGNLNMIRDQQNVAHSLFHRSEKQKSTLTACSTITDEASASISNHNKSDSGAKKNVTRRKSSTSREKEVSEDMKEKKVSTKKKSKYANTSTAAAKTRKVSANKEESKSDISKSKKGADSSKEKKTSNRSKKSSKAKDSAAANALAQADICMKTSVDGSSGSEQKPLVPLYPPTAKSVLVVESATKAKVIQKYLGDMYEVLPSYGHVRDLAGRSKSVRPDDDFSMVWEVPSAAWTHLKSIRMALKGAEHLILASDPDREGEAIAWHIKEMLEQQDALDCNVTVARVVFHEITEDAVKKALMSPRYIDMNLINAYLARRSLDYLIGFGISPLLWRKLPGCQSAGRVQSAALALVCDREAEIEKFNPQEYWTVDTVFKTQHSDSSNGPSLQSRIKYLNSNKLDQLSICSQEEAHAIEKRIYSSQFEVIGIKRSKTNKNPPMPYITSSLQQDAANKLHFSAGYTMKVAQNLYEGISLSSEEATGLITYIRTDGFHISDGAAEDIRSLVKQRYGEEYASEDIRKYLKKVKNAQEAHEAIRPTSIRRLPSSLVGTLDDDSLKLYALIWKRTMACQMETSTTEMIQVDIGNSEGDMIFHSSASKLGFKGYQAVYDDTEASPSSYNPEEDAVHQDNFVSLSKLKVKDLVSLVNVHLAQHFTKPPSRYSEGALIKKLEELGIGRPSTYASIMKVLQDRKYVTIKSRVLHPEFRGRMVSAFLMHHFSEVADLSFTANMETELDNVSAGSTEWKGLLKEFWDRFNKYCGDASRLDVRKVERMLEEKFGSVLFPELDSDSRICPSCSEGTLRFKVSRYGEGYFIGCDRHPKCKYIARTLSDEDDETEASDEPPRSFTPRLLGVLPDSDEQVFLKQGPYGYYIQVGEDKKGVSQKRAPLSSEVKDVDSVTIEHAIELLQYPKILGKHPDDDLPVLITHSKAGFSVRHRRTLAPVPKSADPKKITLERALKLLTVISMSWLTAVSSTILVVVAAALVDTAVDAKIVDGLRAGFYNKTCPEAEATIRDVVNSEIGMDRTIAAGILRIFFHDCFITGCDASILLDETPSGDVPEKESSANGFTLHGLRTIDVAKSTIEAMCPRTVSCADILAFAARDAAVAAGLPWYNVTAGRRDGMRSNMDDLPGNMPAPGQHVPRLTELFAKHGLSQEDLVVLSGAHSIGGAHCFMFSNRIYGFSQGADIDPALDPTYAAQLRKVCPPPRKDDDPESAPKVSFDTRTEKKLDNAYYSELLAGRGLLTSDDALIKDPETRKTVQLFAGDDALWQQKFAQAMQKLGALDVLVGKRHGQIRKQCRLVNTQRRQWTPSRRPRRQRFGLGRFIPGFRGFF</sequence>